<name>A0A3N6P245_9EURY</name>
<gene>
    <name evidence="1" type="ORF">EA462_06740</name>
</gene>
<evidence type="ECO:0000313" key="1">
    <source>
        <dbReference type="EMBL" id="RQG91639.1"/>
    </source>
</evidence>
<dbReference type="AlphaFoldDB" id="A0A3N6P245"/>
<sequence length="141" mass="15492">MPENGRYKFFGVYVSQPVYDALTAYLYEEAGIVDFAEYFDPAEQTIPVGDPGADATAELVSSVVSDFPALYDEAEFDATRDVDPNSFVLVRLAAEPGTVANARERFQAAATVRDTDLRTVQTAVLEAWLSRTDADDRTEPP</sequence>
<reference evidence="1 2" key="1">
    <citation type="submission" date="2018-10" db="EMBL/GenBank/DDBJ databases">
        <title>Natrarchaeobius chitinivorans gen. nov., sp. nov., and Natrarchaeobius haloalkaliphilus sp. nov., alkaliphilic, chitin-utilizing haloarchaea from hypersaline alkaline lakes.</title>
        <authorList>
            <person name="Sorokin D.Y."/>
            <person name="Elcheninov A.G."/>
            <person name="Kostrikina N.A."/>
            <person name="Bale N.J."/>
            <person name="Sinninghe Damste J.S."/>
            <person name="Khijniak T.V."/>
            <person name="Kublanov I.V."/>
            <person name="Toshchakov S.V."/>
        </authorList>
    </citation>
    <scope>NUCLEOTIDE SEQUENCE [LARGE SCALE GENOMIC DNA]</scope>
    <source>
        <strain evidence="1 2">AArcht-Sl</strain>
    </source>
</reference>
<comment type="caution">
    <text evidence="1">The sequence shown here is derived from an EMBL/GenBank/DDBJ whole genome shotgun (WGS) entry which is preliminary data.</text>
</comment>
<dbReference type="RefSeq" id="WP_124177769.1">
    <property type="nucleotide sequence ID" value="NZ_REFY01000002.1"/>
</dbReference>
<dbReference type="OrthoDB" id="202451at2157"/>
<organism evidence="1 2">
    <name type="scientific">Natrarchaeobius halalkaliphilus</name>
    <dbReference type="NCBI Taxonomy" id="1679091"/>
    <lineage>
        <taxon>Archaea</taxon>
        <taxon>Methanobacteriati</taxon>
        <taxon>Methanobacteriota</taxon>
        <taxon>Stenosarchaea group</taxon>
        <taxon>Halobacteria</taxon>
        <taxon>Halobacteriales</taxon>
        <taxon>Natrialbaceae</taxon>
        <taxon>Natrarchaeobius</taxon>
    </lineage>
</organism>
<dbReference type="Proteomes" id="UP000273828">
    <property type="component" value="Unassembled WGS sequence"/>
</dbReference>
<accession>A0A3N6P245</accession>
<protein>
    <submittedName>
        <fullName evidence="1">Uncharacterized protein</fullName>
    </submittedName>
</protein>
<keyword evidence="2" id="KW-1185">Reference proteome</keyword>
<dbReference type="EMBL" id="REFY01000002">
    <property type="protein sequence ID" value="RQG91639.1"/>
    <property type="molecule type" value="Genomic_DNA"/>
</dbReference>
<proteinExistence type="predicted"/>
<evidence type="ECO:0000313" key="2">
    <source>
        <dbReference type="Proteomes" id="UP000273828"/>
    </source>
</evidence>